<feature type="compositionally biased region" description="Polar residues" evidence="1">
    <location>
        <begin position="423"/>
        <end position="432"/>
    </location>
</feature>
<feature type="compositionally biased region" description="Low complexity" evidence="1">
    <location>
        <begin position="1022"/>
        <end position="1040"/>
    </location>
</feature>
<dbReference type="Proteomes" id="UP000016932">
    <property type="component" value="Unassembled WGS sequence"/>
</dbReference>
<feature type="region of interest" description="Disordered" evidence="1">
    <location>
        <begin position="87"/>
        <end position="117"/>
    </location>
</feature>
<feature type="region of interest" description="Disordered" evidence="1">
    <location>
        <begin position="1018"/>
        <end position="1066"/>
    </location>
</feature>
<dbReference type="KEGG" id="pfj:MYCFIDRAFT_213610"/>
<dbReference type="RefSeq" id="XP_007921991.1">
    <property type="nucleotide sequence ID" value="XM_007923800.1"/>
</dbReference>
<feature type="compositionally biased region" description="Polar residues" evidence="1">
    <location>
        <begin position="474"/>
        <end position="507"/>
    </location>
</feature>
<keyword evidence="4" id="KW-1185">Reference proteome</keyword>
<sequence>MLARNQADRILQLQGLLYRNTYQPAVVQMAEQRFASFHSACRDSSHEPANQPANHVRRSISIFSRRGTEPPEPTPAFITHAAMRFPCPRSRPMSERQRSWMGRRKSMSKKDRAPKKLSKATLLHAVPHANTIEMTAREQEMAISPNEEILSAISDHAPTLRALTAIDSQPWSPCTPPHPRSNSTTDLTQRTMSQRRRETSSRIGVWIDGVVQWDQRALDDFLSPDAADMEHTGFTPVRPVSSSAPPNPRKPPLSVVIPSHAPVVNDRCVSTILHPQPRRPVVSVLPTSIVSTAYPTSTPAIVLDDTMSTPCPPERPSAERPSAPSSTHKSHASISTTSSRAITDEDSLYSRRSSATSVSLCSTSEKRFRLSTSNLSMLSPESAGVFEEQSNKKSGNKAANLNKSLPPTPPTIPPVRAAPSPTPAVSTRQYNSLRVPGSEKLHPTHPLRQSRSMSQLDQCDEEFMRSYIARRHAQTPTLSQAEQEVRAQLSTMEEQISDSTPPQSSDEGASGTLKRRDSVRDVMQPPTRAPTIPKRSRKRDWRSSRQSARTTMDFSSAGVPSRRRSESHLKSKQPPTVQTEKVALRKVFSVSHHSKRSQDLLVLPQLEVQQESLQGMLAYANVGEQNEDVSADLSPISDEGAASAAVPSVSAEEVLLGILSNLSSTDDLFHTAIINKGMYRVYKENEMFLLRKVMANQSPAAWELREWSSPERNEVACSSKASSLLEHDPLSYMRCFRRDLGVIERLKRLIMEHCQSFIRRETTFALSTPTHPNAQRFNDSFWRIWCFCEIFGGKKGREEDITGQLDWLKGGLLANNQGFSATVNTNLDFEMSSVLLNAPDHFARANAGGLAAAQLFDMTEIWTCFTVLLQGYSGRVMQARDFGVFDNCDLVEGDVEAEEAMLEEWIAYLLTLGPSVVLDMALLALDTTPSGFAYAKQQGWTNWTPPAFNGSRSNFLKEPVARSYEEQVAAAKLRFQDPIEQEQKEMSRKRVASMAAEIRLRRQSSDYRRLPFIDMKNERAMSTASRHSTVSSCSRSTIRSSDNDKTTSRRRRTSAPQTSAHSTKALWQAPRSISPIMEDRIEPFNRMSLVNYGRGQAEDTSEIAVQRIVAMGFPPNQAREALRQTDMGDGLRVDRAVEFLLRQD</sequence>
<dbReference type="Pfam" id="PF00627">
    <property type="entry name" value="UBA"/>
    <property type="match status" value="1"/>
</dbReference>
<feature type="compositionally biased region" description="Low complexity" evidence="1">
    <location>
        <begin position="319"/>
        <end position="341"/>
    </location>
</feature>
<feature type="compositionally biased region" description="Low complexity" evidence="1">
    <location>
        <begin position="350"/>
        <end position="363"/>
    </location>
</feature>
<feature type="compositionally biased region" description="Polar residues" evidence="1">
    <location>
        <begin position="447"/>
        <end position="457"/>
    </location>
</feature>
<dbReference type="Gene3D" id="1.10.8.10">
    <property type="entry name" value="DNA helicase RuvA subunit, C-terminal domain"/>
    <property type="match status" value="1"/>
</dbReference>
<dbReference type="PROSITE" id="PS50030">
    <property type="entry name" value="UBA"/>
    <property type="match status" value="1"/>
</dbReference>
<dbReference type="HOGENOM" id="CLU_277324_0_0_1"/>
<reference evidence="3 4" key="1">
    <citation type="journal article" date="2012" name="PLoS Pathog.">
        <title>Diverse lifestyles and strategies of plant pathogenesis encoded in the genomes of eighteen Dothideomycetes fungi.</title>
        <authorList>
            <person name="Ohm R.A."/>
            <person name="Feau N."/>
            <person name="Henrissat B."/>
            <person name="Schoch C.L."/>
            <person name="Horwitz B.A."/>
            <person name="Barry K.W."/>
            <person name="Condon B.J."/>
            <person name="Copeland A.C."/>
            <person name="Dhillon B."/>
            <person name="Glaser F."/>
            <person name="Hesse C.N."/>
            <person name="Kosti I."/>
            <person name="LaButti K."/>
            <person name="Lindquist E.A."/>
            <person name="Lucas S."/>
            <person name="Salamov A.A."/>
            <person name="Bradshaw R.E."/>
            <person name="Ciuffetti L."/>
            <person name="Hamelin R.C."/>
            <person name="Kema G.H.J."/>
            <person name="Lawrence C."/>
            <person name="Scott J.A."/>
            <person name="Spatafora J.W."/>
            <person name="Turgeon B.G."/>
            <person name="de Wit P.J.G.M."/>
            <person name="Zhong S."/>
            <person name="Goodwin S.B."/>
            <person name="Grigoriev I.V."/>
        </authorList>
    </citation>
    <scope>NUCLEOTIDE SEQUENCE [LARGE SCALE GENOMIC DNA]</scope>
    <source>
        <strain evidence="3 4">CIRAD86</strain>
    </source>
</reference>
<feature type="compositionally biased region" description="Basic residues" evidence="1">
    <location>
        <begin position="101"/>
        <end position="117"/>
    </location>
</feature>
<proteinExistence type="predicted"/>
<dbReference type="SUPFAM" id="SSF46934">
    <property type="entry name" value="UBA-like"/>
    <property type="match status" value="1"/>
</dbReference>
<protein>
    <recommendedName>
        <fullName evidence="2">UBA domain-containing protein</fullName>
    </recommendedName>
</protein>
<feature type="region of interest" description="Disordered" evidence="1">
    <location>
        <begin position="473"/>
        <end position="580"/>
    </location>
</feature>
<dbReference type="GeneID" id="19337935"/>
<feature type="region of interest" description="Disordered" evidence="1">
    <location>
        <begin position="168"/>
        <end position="196"/>
    </location>
</feature>
<dbReference type="eggNOG" id="ENOG502SFK0">
    <property type="taxonomic scope" value="Eukaryota"/>
</dbReference>
<organism evidence="3 4">
    <name type="scientific">Pseudocercospora fijiensis (strain CIRAD86)</name>
    <name type="common">Black leaf streak disease fungus</name>
    <name type="synonym">Mycosphaerella fijiensis</name>
    <dbReference type="NCBI Taxonomy" id="383855"/>
    <lineage>
        <taxon>Eukaryota</taxon>
        <taxon>Fungi</taxon>
        <taxon>Dikarya</taxon>
        <taxon>Ascomycota</taxon>
        <taxon>Pezizomycotina</taxon>
        <taxon>Dothideomycetes</taxon>
        <taxon>Dothideomycetidae</taxon>
        <taxon>Mycosphaerellales</taxon>
        <taxon>Mycosphaerellaceae</taxon>
        <taxon>Pseudocercospora</taxon>
    </lineage>
</organism>
<evidence type="ECO:0000313" key="3">
    <source>
        <dbReference type="EMBL" id="EME89305.1"/>
    </source>
</evidence>
<dbReference type="InterPro" id="IPR009060">
    <property type="entry name" value="UBA-like_sf"/>
</dbReference>
<dbReference type="InterPro" id="IPR015940">
    <property type="entry name" value="UBA"/>
</dbReference>
<feature type="compositionally biased region" description="Polar residues" evidence="1">
    <location>
        <begin position="180"/>
        <end position="192"/>
    </location>
</feature>
<feature type="region of interest" description="Disordered" evidence="1">
    <location>
        <begin position="300"/>
        <end position="363"/>
    </location>
</feature>
<dbReference type="VEuPathDB" id="FungiDB:MYCFIDRAFT_213610"/>
<dbReference type="STRING" id="383855.N1Q8T6"/>
<evidence type="ECO:0000256" key="1">
    <source>
        <dbReference type="SAM" id="MobiDB-lite"/>
    </source>
</evidence>
<dbReference type="AlphaFoldDB" id="N1Q8T6"/>
<feature type="domain" description="UBA" evidence="2">
    <location>
        <begin position="1097"/>
        <end position="1143"/>
    </location>
</feature>
<dbReference type="EMBL" id="KB446555">
    <property type="protein sequence ID" value="EME89305.1"/>
    <property type="molecule type" value="Genomic_DNA"/>
</dbReference>
<feature type="region of interest" description="Disordered" evidence="1">
    <location>
        <begin position="230"/>
        <end position="254"/>
    </location>
</feature>
<gene>
    <name evidence="3" type="ORF">MYCFIDRAFT_213610</name>
</gene>
<evidence type="ECO:0000313" key="4">
    <source>
        <dbReference type="Proteomes" id="UP000016932"/>
    </source>
</evidence>
<name>N1Q8T6_PSEFD</name>
<accession>N1Q8T6</accession>
<dbReference type="OrthoDB" id="5376710at2759"/>
<feature type="region of interest" description="Disordered" evidence="1">
    <location>
        <begin position="381"/>
        <end position="457"/>
    </location>
</feature>
<evidence type="ECO:0000259" key="2">
    <source>
        <dbReference type="PROSITE" id="PS50030"/>
    </source>
</evidence>